<dbReference type="InterPro" id="IPR036267">
    <property type="entry name" value="RuvA_C_sf"/>
</dbReference>
<keyword evidence="3 6" id="KW-0238">DNA-binding</keyword>
<comment type="subunit">
    <text evidence="6">Homotetramer. Forms an RuvA(8)-RuvB(12)-Holliday junction (HJ) complex. HJ DNA is sandwiched between 2 RuvA tetramers; dsDNA enters through RuvA and exits via RuvB. An RuvB hexamer assembles on each DNA strand where it exits the tetramer. Each RuvB hexamer is contacted by two RuvA subunits (via domain III) on 2 adjacent RuvB subunits; this complex drives branch migration. In the full resolvosome a probable DNA-RuvA(4)-RuvB(12)-RuvC(2) complex forms which resolves the HJ.</text>
</comment>
<organism evidence="9 10">
    <name type="scientific">Amphibacillus indicireducens</name>
    <dbReference type="NCBI Taxonomy" id="1076330"/>
    <lineage>
        <taxon>Bacteria</taxon>
        <taxon>Bacillati</taxon>
        <taxon>Bacillota</taxon>
        <taxon>Bacilli</taxon>
        <taxon>Bacillales</taxon>
        <taxon>Bacillaceae</taxon>
        <taxon>Amphibacillus</taxon>
    </lineage>
</organism>
<evidence type="ECO:0000259" key="7">
    <source>
        <dbReference type="Pfam" id="PF01330"/>
    </source>
</evidence>
<feature type="domain" description="Holliday junction DNA helicase RuvA C-terminal" evidence="8">
    <location>
        <begin position="157"/>
        <end position="202"/>
    </location>
</feature>
<evidence type="ECO:0000256" key="6">
    <source>
        <dbReference type="HAMAP-Rule" id="MF_00031"/>
    </source>
</evidence>
<evidence type="ECO:0000256" key="5">
    <source>
        <dbReference type="ARBA" id="ARBA00023204"/>
    </source>
</evidence>
<comment type="caution">
    <text evidence="6">Lacks conserved residue(s) required for the propagation of feature annotation.</text>
</comment>
<gene>
    <name evidence="6 9" type="primary">ruvA</name>
    <name evidence="9" type="ORF">GCM10022410_08730</name>
</gene>
<keyword evidence="5 6" id="KW-0234">DNA repair</keyword>
<keyword evidence="4 6" id="KW-0233">DNA recombination</keyword>
<name>A0ABP7VD57_9BACI</name>
<dbReference type="SUPFAM" id="SSF50249">
    <property type="entry name" value="Nucleic acid-binding proteins"/>
    <property type="match status" value="1"/>
</dbReference>
<feature type="domain" description="DNA helicase Holliday junction RuvA type" evidence="7">
    <location>
        <begin position="1"/>
        <end position="61"/>
    </location>
</feature>
<dbReference type="InterPro" id="IPR010994">
    <property type="entry name" value="RuvA_2-like"/>
</dbReference>
<comment type="subcellular location">
    <subcellularLocation>
        <location evidence="6">Cytoplasm</location>
    </subcellularLocation>
</comment>
<evidence type="ECO:0000256" key="1">
    <source>
        <dbReference type="ARBA" id="ARBA00022490"/>
    </source>
</evidence>
<dbReference type="Pfam" id="PF14520">
    <property type="entry name" value="HHH_5"/>
    <property type="match status" value="1"/>
</dbReference>
<accession>A0ABP7VD57</accession>
<dbReference type="NCBIfam" id="TIGR00084">
    <property type="entry name" value="ruvA"/>
    <property type="match status" value="1"/>
</dbReference>
<dbReference type="SUPFAM" id="SSF46929">
    <property type="entry name" value="DNA helicase RuvA subunit, C-terminal domain"/>
    <property type="match status" value="1"/>
</dbReference>
<dbReference type="Gene3D" id="1.10.150.20">
    <property type="entry name" value="5' to 3' exonuclease, C-terminal subdomain"/>
    <property type="match status" value="1"/>
</dbReference>
<comment type="function">
    <text evidence="6">The RuvA-RuvB-RuvC complex processes Holliday junction (HJ) DNA during genetic recombination and DNA repair, while the RuvA-RuvB complex plays an important role in the rescue of blocked DNA replication forks via replication fork reversal (RFR). RuvA specifically binds to HJ cruciform DNA, conferring on it an open structure. The RuvB hexamer acts as an ATP-dependent pump, pulling dsDNA into and through the RuvAB complex. HJ branch migration allows RuvC to scan DNA until it finds its consensus sequence, where it cleaves and resolves the cruciform DNA.</text>
</comment>
<keyword evidence="2 6" id="KW-0227">DNA damage</keyword>
<evidence type="ECO:0000256" key="2">
    <source>
        <dbReference type="ARBA" id="ARBA00022763"/>
    </source>
</evidence>
<dbReference type="Pfam" id="PF07499">
    <property type="entry name" value="RuvA_C"/>
    <property type="match status" value="1"/>
</dbReference>
<feature type="region of interest" description="Domain III" evidence="6">
    <location>
        <begin position="148"/>
        <end position="204"/>
    </location>
</feature>
<dbReference type="InterPro" id="IPR000085">
    <property type="entry name" value="RuvA"/>
</dbReference>
<comment type="caution">
    <text evidence="9">The sequence shown here is derived from an EMBL/GenBank/DDBJ whole genome shotgun (WGS) entry which is preliminary data.</text>
</comment>
<dbReference type="InterPro" id="IPR013849">
    <property type="entry name" value="DNA_helicase_Holl-junc_RuvA_I"/>
</dbReference>
<dbReference type="InterPro" id="IPR011114">
    <property type="entry name" value="RuvA_C"/>
</dbReference>
<dbReference type="Proteomes" id="UP001501734">
    <property type="component" value="Unassembled WGS sequence"/>
</dbReference>
<comment type="domain">
    <text evidence="6">Has three domains with a flexible linker between the domains II and III and assumes an 'L' shape. Domain III is highly mobile and contacts RuvB.</text>
</comment>
<dbReference type="SUPFAM" id="SSF47781">
    <property type="entry name" value="RuvA domain 2-like"/>
    <property type="match status" value="1"/>
</dbReference>
<evidence type="ECO:0000256" key="3">
    <source>
        <dbReference type="ARBA" id="ARBA00023125"/>
    </source>
</evidence>
<dbReference type="EMBL" id="BAABDL010000048">
    <property type="protein sequence ID" value="GAA4064450.1"/>
    <property type="molecule type" value="Genomic_DNA"/>
</dbReference>
<sequence>MIAYIKGELVEITDSAVTVDVNGVGYQIICANPFYFQDKLNETVKINTYHHVREDAQLLYGFRNHDEKTLFTHVITVSGIGPKSGLSIVGHISVDEFVIAIEEEDEKFLTQFPGVGKKTARQMILDLKGKLPFEIRQQSDQTSGQANQANQSIDQQVVAETIEALKTLGYSDRELKAITPQLKQSGSVNTDELIKLGLALLMKS</sequence>
<proteinExistence type="inferred from homology"/>
<evidence type="ECO:0000313" key="10">
    <source>
        <dbReference type="Proteomes" id="UP001501734"/>
    </source>
</evidence>
<protein>
    <recommendedName>
        <fullName evidence="6">Holliday junction branch migration complex subunit RuvA</fullName>
    </recommendedName>
</protein>
<dbReference type="HAMAP" id="MF_00031">
    <property type="entry name" value="DNA_HJ_migration_RuvA"/>
    <property type="match status" value="1"/>
</dbReference>
<dbReference type="Gene3D" id="2.40.50.140">
    <property type="entry name" value="Nucleic acid-binding proteins"/>
    <property type="match status" value="1"/>
</dbReference>
<reference evidence="10" key="1">
    <citation type="journal article" date="2019" name="Int. J. Syst. Evol. Microbiol.">
        <title>The Global Catalogue of Microorganisms (GCM) 10K type strain sequencing project: providing services to taxonomists for standard genome sequencing and annotation.</title>
        <authorList>
            <consortium name="The Broad Institute Genomics Platform"/>
            <consortium name="The Broad Institute Genome Sequencing Center for Infectious Disease"/>
            <person name="Wu L."/>
            <person name="Ma J."/>
        </authorList>
    </citation>
    <scope>NUCLEOTIDE SEQUENCE [LARGE SCALE GENOMIC DNA]</scope>
    <source>
        <strain evidence="10">JCM 17250</strain>
    </source>
</reference>
<dbReference type="RefSeq" id="WP_344910703.1">
    <property type="nucleotide sequence ID" value="NZ_BAABDL010000048.1"/>
</dbReference>
<dbReference type="CDD" id="cd14332">
    <property type="entry name" value="UBA_RuvA_C"/>
    <property type="match status" value="1"/>
</dbReference>
<evidence type="ECO:0000313" key="9">
    <source>
        <dbReference type="EMBL" id="GAA4064450.1"/>
    </source>
</evidence>
<evidence type="ECO:0000259" key="8">
    <source>
        <dbReference type="Pfam" id="PF07499"/>
    </source>
</evidence>
<dbReference type="InterPro" id="IPR012340">
    <property type="entry name" value="NA-bd_OB-fold"/>
</dbReference>
<keyword evidence="10" id="KW-1185">Reference proteome</keyword>
<dbReference type="Pfam" id="PF01330">
    <property type="entry name" value="RuvA_N"/>
    <property type="match status" value="1"/>
</dbReference>
<keyword evidence="1 6" id="KW-0963">Cytoplasm</keyword>
<comment type="similarity">
    <text evidence="6">Belongs to the RuvA family.</text>
</comment>
<evidence type="ECO:0000256" key="4">
    <source>
        <dbReference type="ARBA" id="ARBA00023172"/>
    </source>
</evidence>